<dbReference type="Gene3D" id="1.10.760.10">
    <property type="entry name" value="Cytochrome c-like domain"/>
    <property type="match status" value="2"/>
</dbReference>
<comment type="PTM">
    <text evidence="8">Binds 2 heme groups per subunit.</text>
</comment>
<dbReference type="InterPro" id="IPR051395">
    <property type="entry name" value="Cytochrome_c_Peroxidase/MauG"/>
</dbReference>
<dbReference type="PIRSF" id="PIRSF000294">
    <property type="entry name" value="Cytochrome-c_peroxidase"/>
    <property type="match status" value="1"/>
</dbReference>
<accession>A0A537KUM8</accession>
<protein>
    <submittedName>
        <fullName evidence="11">C-type cytochrome</fullName>
    </submittedName>
</protein>
<evidence type="ECO:0000259" key="10">
    <source>
        <dbReference type="PROSITE" id="PS51007"/>
    </source>
</evidence>
<proteinExistence type="predicted"/>
<gene>
    <name evidence="11" type="ORF">E6H01_11400</name>
</gene>
<feature type="binding site" description="covalent" evidence="8">
    <location>
        <position position="226"/>
    </location>
    <ligand>
        <name>heme c</name>
        <dbReference type="ChEBI" id="CHEBI:61717"/>
        <label>2</label>
    </ligand>
</feature>
<feature type="binding site" description="axial binding residue" evidence="9">
    <location>
        <position position="230"/>
    </location>
    <ligand>
        <name>heme c</name>
        <dbReference type="ChEBI" id="CHEBI:61717"/>
        <label>2</label>
    </ligand>
    <ligandPart>
        <name>Fe</name>
        <dbReference type="ChEBI" id="CHEBI:18248"/>
    </ligandPart>
</feature>
<feature type="binding site" description="covalent" evidence="8">
    <location>
        <position position="229"/>
    </location>
    <ligand>
        <name>heme c</name>
        <dbReference type="ChEBI" id="CHEBI:61717"/>
        <label>2</label>
    </ligand>
</feature>
<reference evidence="11 12" key="1">
    <citation type="journal article" date="2019" name="Nat. Microbiol.">
        <title>Mediterranean grassland soil C-N compound turnover is dependent on rainfall and depth, and is mediated by genomically divergent microorganisms.</title>
        <authorList>
            <person name="Diamond S."/>
            <person name="Andeer P.F."/>
            <person name="Li Z."/>
            <person name="Crits-Christoph A."/>
            <person name="Burstein D."/>
            <person name="Anantharaman K."/>
            <person name="Lane K.R."/>
            <person name="Thomas B.C."/>
            <person name="Pan C."/>
            <person name="Northen T.R."/>
            <person name="Banfield J.F."/>
        </authorList>
    </citation>
    <scope>NUCLEOTIDE SEQUENCE [LARGE SCALE GENOMIC DNA]</scope>
    <source>
        <strain evidence="11">NP_4</strain>
    </source>
</reference>
<dbReference type="GO" id="GO:0020037">
    <property type="term" value="F:heme binding"/>
    <property type="evidence" value="ECO:0007669"/>
    <property type="project" value="InterPro"/>
</dbReference>
<evidence type="ECO:0000256" key="4">
    <source>
        <dbReference type="ARBA" id="ARBA00022729"/>
    </source>
</evidence>
<evidence type="ECO:0000256" key="5">
    <source>
        <dbReference type="ARBA" id="ARBA00022764"/>
    </source>
</evidence>
<dbReference type="Pfam" id="PF03150">
    <property type="entry name" value="CCP_MauG"/>
    <property type="match status" value="1"/>
</dbReference>
<comment type="subcellular location">
    <subcellularLocation>
        <location evidence="1">Periplasm</location>
    </subcellularLocation>
</comment>
<dbReference type="Proteomes" id="UP000319353">
    <property type="component" value="Unassembled WGS sequence"/>
</dbReference>
<evidence type="ECO:0000313" key="12">
    <source>
        <dbReference type="Proteomes" id="UP000319353"/>
    </source>
</evidence>
<evidence type="ECO:0000256" key="2">
    <source>
        <dbReference type="ARBA" id="ARBA00022617"/>
    </source>
</evidence>
<feature type="binding site" description="covalent" evidence="8">
    <location>
        <position position="83"/>
    </location>
    <ligand>
        <name>heme c</name>
        <dbReference type="ChEBI" id="CHEBI:61717"/>
        <label>1</label>
    </ligand>
</feature>
<dbReference type="PANTHER" id="PTHR30600">
    <property type="entry name" value="CYTOCHROME C PEROXIDASE-RELATED"/>
    <property type="match status" value="1"/>
</dbReference>
<feature type="binding site" description="axial binding residue" evidence="9">
    <location>
        <position position="84"/>
    </location>
    <ligand>
        <name>heme c</name>
        <dbReference type="ChEBI" id="CHEBI:61717"/>
        <label>1</label>
    </ligand>
    <ligandPart>
        <name>Fe</name>
        <dbReference type="ChEBI" id="CHEBI:18248"/>
    </ligandPart>
</feature>
<keyword evidence="5" id="KW-0574">Periplasm</keyword>
<keyword evidence="4" id="KW-0732">Signal</keyword>
<keyword evidence="6" id="KW-0560">Oxidoreductase</keyword>
<dbReference type="InterPro" id="IPR036909">
    <property type="entry name" value="Cyt_c-like_dom_sf"/>
</dbReference>
<keyword evidence="2 8" id="KW-0349">Heme</keyword>
<sequence length="352" mass="37870">MKRETVAGTAMLVTALLVAAVSERLHAEDDAALLKQAQALFKPLPQTMGTPDFPTTPARVALGRMLFFDPRWTLEGNVSCATCHQPALYGTDALAKSIGVQHRTHPRNAPTVLNAGLSFVQHWWGDRKNLEDQVEQALIGVFSSGHPDPAAVTARIEAIEGYASPFRQAFADEAKPITSVNIGKAIGAYERTLLTPSPFDAYLRGDTRALSPMARSGLQRFITRGCASCHDGTGIGGQMFQKFGVVEEYWKATGSPEIDKGRFGFTKDPADLYVFKVPSLRNAAMTPPYFHDGSVATLDEAVKVMGRVQLGRTLPDAEIGEIVAFLGALTGTLPASFVSAPTLPSAAVKRGW</sequence>
<dbReference type="GO" id="GO:0004130">
    <property type="term" value="F:cytochrome-c peroxidase activity"/>
    <property type="evidence" value="ECO:0007669"/>
    <property type="project" value="TreeGrafter"/>
</dbReference>
<dbReference type="InterPro" id="IPR004852">
    <property type="entry name" value="Di-haem_cyt_c_peroxidsae"/>
</dbReference>
<evidence type="ECO:0000313" key="11">
    <source>
        <dbReference type="EMBL" id="TMI99226.1"/>
    </source>
</evidence>
<name>A0A537KUM8_9BACT</name>
<dbReference type="InterPro" id="IPR009056">
    <property type="entry name" value="Cyt_c-like_dom"/>
</dbReference>
<dbReference type="PANTHER" id="PTHR30600:SF7">
    <property type="entry name" value="CYTOCHROME C PEROXIDASE-RELATED"/>
    <property type="match status" value="1"/>
</dbReference>
<evidence type="ECO:0000256" key="7">
    <source>
        <dbReference type="ARBA" id="ARBA00023004"/>
    </source>
</evidence>
<dbReference type="GO" id="GO:0042597">
    <property type="term" value="C:periplasmic space"/>
    <property type="evidence" value="ECO:0007669"/>
    <property type="project" value="UniProtKB-SubCell"/>
</dbReference>
<dbReference type="GO" id="GO:0009055">
    <property type="term" value="F:electron transfer activity"/>
    <property type="evidence" value="ECO:0007669"/>
    <property type="project" value="InterPro"/>
</dbReference>
<dbReference type="SUPFAM" id="SSF46626">
    <property type="entry name" value="Cytochrome c"/>
    <property type="match status" value="2"/>
</dbReference>
<dbReference type="PROSITE" id="PS51007">
    <property type="entry name" value="CYTC"/>
    <property type="match status" value="1"/>
</dbReference>
<comment type="caution">
    <text evidence="11">The sequence shown here is derived from an EMBL/GenBank/DDBJ whole genome shotgun (WGS) entry which is preliminary data.</text>
</comment>
<evidence type="ECO:0000256" key="9">
    <source>
        <dbReference type="PIRSR" id="PIRSR000294-2"/>
    </source>
</evidence>
<evidence type="ECO:0000256" key="8">
    <source>
        <dbReference type="PIRSR" id="PIRSR000294-1"/>
    </source>
</evidence>
<evidence type="ECO:0000256" key="3">
    <source>
        <dbReference type="ARBA" id="ARBA00022723"/>
    </source>
</evidence>
<evidence type="ECO:0000256" key="1">
    <source>
        <dbReference type="ARBA" id="ARBA00004418"/>
    </source>
</evidence>
<dbReference type="AlphaFoldDB" id="A0A537KUM8"/>
<feature type="binding site" description="covalent" evidence="8">
    <location>
        <position position="80"/>
    </location>
    <ligand>
        <name>heme c</name>
        <dbReference type="ChEBI" id="CHEBI:61717"/>
        <label>1</label>
    </ligand>
</feature>
<organism evidence="11 12">
    <name type="scientific">Candidatus Segetimicrobium genomatis</name>
    <dbReference type="NCBI Taxonomy" id="2569760"/>
    <lineage>
        <taxon>Bacteria</taxon>
        <taxon>Bacillati</taxon>
        <taxon>Candidatus Sysuimicrobiota</taxon>
        <taxon>Candidatus Sysuimicrobiia</taxon>
        <taxon>Candidatus Sysuimicrobiales</taxon>
        <taxon>Candidatus Segetimicrobiaceae</taxon>
        <taxon>Candidatus Segetimicrobium</taxon>
    </lineage>
</organism>
<keyword evidence="3 9" id="KW-0479">Metal-binding</keyword>
<dbReference type="EMBL" id="VBAL01000142">
    <property type="protein sequence ID" value="TMI99226.1"/>
    <property type="molecule type" value="Genomic_DNA"/>
</dbReference>
<evidence type="ECO:0000256" key="6">
    <source>
        <dbReference type="ARBA" id="ARBA00023002"/>
    </source>
</evidence>
<dbReference type="GO" id="GO:0046872">
    <property type="term" value="F:metal ion binding"/>
    <property type="evidence" value="ECO:0007669"/>
    <property type="project" value="UniProtKB-KW"/>
</dbReference>
<comment type="cofactor">
    <cofactor evidence="8">
        <name>heme</name>
        <dbReference type="ChEBI" id="CHEBI:30413"/>
    </cofactor>
    <text evidence="8">Binds 2 heme groups.</text>
</comment>
<dbReference type="InterPro" id="IPR026259">
    <property type="entry name" value="MauG/Cytc_peroxidase"/>
</dbReference>
<keyword evidence="7 9" id="KW-0408">Iron</keyword>
<feature type="domain" description="Cytochrome c" evidence="10">
    <location>
        <begin position="212"/>
        <end position="330"/>
    </location>
</feature>
<feature type="binding site" description="axial binding residue" evidence="9">
    <location>
        <position position="305"/>
    </location>
    <ligand>
        <name>heme c</name>
        <dbReference type="ChEBI" id="CHEBI:61717"/>
        <label>2</label>
    </ligand>
    <ligandPart>
        <name>Fe</name>
        <dbReference type="ChEBI" id="CHEBI:18248"/>
    </ligandPart>
</feature>